<dbReference type="STRING" id="230819.A0A5C3KDM5"/>
<name>A0A5C3KDM5_COPMA</name>
<evidence type="ECO:0000256" key="1">
    <source>
        <dbReference type="SAM" id="MobiDB-lite"/>
    </source>
</evidence>
<protein>
    <submittedName>
        <fullName evidence="2">Uncharacterized protein</fullName>
    </submittedName>
</protein>
<proteinExistence type="predicted"/>
<evidence type="ECO:0000313" key="2">
    <source>
        <dbReference type="EMBL" id="TFK18090.1"/>
    </source>
</evidence>
<reference evidence="2 3" key="1">
    <citation type="journal article" date="2019" name="Nat. Ecol. Evol.">
        <title>Megaphylogeny resolves global patterns of mushroom evolution.</title>
        <authorList>
            <person name="Varga T."/>
            <person name="Krizsan K."/>
            <person name="Foldi C."/>
            <person name="Dima B."/>
            <person name="Sanchez-Garcia M."/>
            <person name="Sanchez-Ramirez S."/>
            <person name="Szollosi G.J."/>
            <person name="Szarkandi J.G."/>
            <person name="Papp V."/>
            <person name="Albert L."/>
            <person name="Andreopoulos W."/>
            <person name="Angelini C."/>
            <person name="Antonin V."/>
            <person name="Barry K.W."/>
            <person name="Bougher N.L."/>
            <person name="Buchanan P."/>
            <person name="Buyck B."/>
            <person name="Bense V."/>
            <person name="Catcheside P."/>
            <person name="Chovatia M."/>
            <person name="Cooper J."/>
            <person name="Damon W."/>
            <person name="Desjardin D."/>
            <person name="Finy P."/>
            <person name="Geml J."/>
            <person name="Haridas S."/>
            <person name="Hughes K."/>
            <person name="Justo A."/>
            <person name="Karasinski D."/>
            <person name="Kautmanova I."/>
            <person name="Kiss B."/>
            <person name="Kocsube S."/>
            <person name="Kotiranta H."/>
            <person name="LaButti K.M."/>
            <person name="Lechner B.E."/>
            <person name="Liimatainen K."/>
            <person name="Lipzen A."/>
            <person name="Lukacs Z."/>
            <person name="Mihaltcheva S."/>
            <person name="Morgado L.N."/>
            <person name="Niskanen T."/>
            <person name="Noordeloos M.E."/>
            <person name="Ohm R.A."/>
            <person name="Ortiz-Santana B."/>
            <person name="Ovrebo C."/>
            <person name="Racz N."/>
            <person name="Riley R."/>
            <person name="Savchenko A."/>
            <person name="Shiryaev A."/>
            <person name="Soop K."/>
            <person name="Spirin V."/>
            <person name="Szebenyi C."/>
            <person name="Tomsovsky M."/>
            <person name="Tulloss R.E."/>
            <person name="Uehling J."/>
            <person name="Grigoriev I.V."/>
            <person name="Vagvolgyi C."/>
            <person name="Papp T."/>
            <person name="Martin F.M."/>
            <person name="Miettinen O."/>
            <person name="Hibbett D.S."/>
            <person name="Nagy L.G."/>
        </authorList>
    </citation>
    <scope>NUCLEOTIDE SEQUENCE [LARGE SCALE GENOMIC DNA]</scope>
    <source>
        <strain evidence="2 3">CBS 121175</strain>
    </source>
</reference>
<keyword evidence="3" id="KW-1185">Reference proteome</keyword>
<accession>A0A5C3KDM5</accession>
<feature type="region of interest" description="Disordered" evidence="1">
    <location>
        <begin position="104"/>
        <end position="129"/>
    </location>
</feature>
<organism evidence="2 3">
    <name type="scientific">Coprinopsis marcescibilis</name>
    <name type="common">Agaric fungus</name>
    <name type="synonym">Psathyrella marcescibilis</name>
    <dbReference type="NCBI Taxonomy" id="230819"/>
    <lineage>
        <taxon>Eukaryota</taxon>
        <taxon>Fungi</taxon>
        <taxon>Dikarya</taxon>
        <taxon>Basidiomycota</taxon>
        <taxon>Agaricomycotina</taxon>
        <taxon>Agaricomycetes</taxon>
        <taxon>Agaricomycetidae</taxon>
        <taxon>Agaricales</taxon>
        <taxon>Agaricineae</taxon>
        <taxon>Psathyrellaceae</taxon>
        <taxon>Coprinopsis</taxon>
    </lineage>
</organism>
<dbReference type="AlphaFoldDB" id="A0A5C3KDM5"/>
<dbReference type="Proteomes" id="UP000307440">
    <property type="component" value="Unassembled WGS sequence"/>
</dbReference>
<gene>
    <name evidence="2" type="ORF">FA15DRAFT_660967</name>
</gene>
<sequence>MYGLVDQATSQQQRWYAEYRIHLSMGSNLWIVRLEGEHEVHDPLTALLLTGEGLDNGVDDGTLRAHVSNNDHPKLNIFNPLQSMNMNLLKQVNSAATSLAVPPQSAIAPQPTPATVDGHQAPPAQPASKNILDQNESVGQALSASKHLQEKLQLLLLSLANASDVQPQKGLFKFNPTGAAEWNLFGVDFAQKQQVMPTKSEVQATYTAPADDEKMVWVQKRAAVLAEKKEAKLR</sequence>
<evidence type="ECO:0000313" key="3">
    <source>
        <dbReference type="Proteomes" id="UP000307440"/>
    </source>
</evidence>
<dbReference type="EMBL" id="ML210432">
    <property type="protein sequence ID" value="TFK18090.1"/>
    <property type="molecule type" value="Genomic_DNA"/>
</dbReference>